<dbReference type="Proteomes" id="UP000318571">
    <property type="component" value="Chromosome 8"/>
</dbReference>
<gene>
    <name evidence="1" type="ORF">TCAL_04408</name>
</gene>
<dbReference type="EMBL" id="VCGU01000459">
    <property type="protein sequence ID" value="TRY61651.1"/>
    <property type="molecule type" value="Genomic_DNA"/>
</dbReference>
<proteinExistence type="predicted"/>
<evidence type="ECO:0000313" key="2">
    <source>
        <dbReference type="Proteomes" id="UP000318571"/>
    </source>
</evidence>
<comment type="caution">
    <text evidence="1">The sequence shown here is derived from an EMBL/GenBank/DDBJ whole genome shotgun (WGS) entry which is preliminary data.</text>
</comment>
<organism evidence="1 2">
    <name type="scientific">Tigriopus californicus</name>
    <name type="common">Marine copepod</name>
    <dbReference type="NCBI Taxonomy" id="6832"/>
    <lineage>
        <taxon>Eukaryota</taxon>
        <taxon>Metazoa</taxon>
        <taxon>Ecdysozoa</taxon>
        <taxon>Arthropoda</taxon>
        <taxon>Crustacea</taxon>
        <taxon>Multicrustacea</taxon>
        <taxon>Hexanauplia</taxon>
        <taxon>Copepoda</taxon>
        <taxon>Harpacticoida</taxon>
        <taxon>Harpacticidae</taxon>
        <taxon>Tigriopus</taxon>
    </lineage>
</organism>
<dbReference type="SUPFAM" id="SSF117281">
    <property type="entry name" value="Kelch motif"/>
    <property type="match status" value="1"/>
</dbReference>
<name>A0A553N887_TIGCA</name>
<sequence length="304" mass="34561">MSLPISICKHKAIRLEQFGAVLVCGTKNCRLETENLGEFHDLEHGNNHICLVWQRGSKSQFELLHAIKSRLPMKTGTGKSREFDFVSTGKDGLMFRQSGETATWKGIIDERFQMFWYEVKPLPQPFEGTCSLSLDGRFYILGGHRPMFDGGTHLSPHLLRYVETDLGHQVGWQMVDPMDIPSTNMACVALDQGVLALGGENEKPIMWSKIKDQWIKYEANPFLGHEMQKGSTLAKCVVHGHERVFLIGGESEGGSRVTYQNRFSNKIRTWSPPNKEWNTMEQVLQEPRAEVAVVEIPKSWIPWC</sequence>
<protein>
    <submittedName>
        <fullName evidence="1">Uncharacterized protein</fullName>
    </submittedName>
</protein>
<evidence type="ECO:0000313" key="1">
    <source>
        <dbReference type="EMBL" id="TRY61651.1"/>
    </source>
</evidence>
<keyword evidence="2" id="KW-1185">Reference proteome</keyword>
<dbReference type="InterPro" id="IPR015915">
    <property type="entry name" value="Kelch-typ_b-propeller"/>
</dbReference>
<accession>A0A553N887</accession>
<dbReference type="Gene3D" id="2.120.10.80">
    <property type="entry name" value="Kelch-type beta propeller"/>
    <property type="match status" value="1"/>
</dbReference>
<dbReference type="AlphaFoldDB" id="A0A553N887"/>
<reference evidence="1 2" key="1">
    <citation type="journal article" date="2018" name="Nat. Ecol. Evol.">
        <title>Genomic signatures of mitonuclear coevolution across populations of Tigriopus californicus.</title>
        <authorList>
            <person name="Barreto F.S."/>
            <person name="Watson E.T."/>
            <person name="Lima T.G."/>
            <person name="Willett C.S."/>
            <person name="Edmands S."/>
            <person name="Li W."/>
            <person name="Burton R.S."/>
        </authorList>
    </citation>
    <scope>NUCLEOTIDE SEQUENCE [LARGE SCALE GENOMIC DNA]</scope>
    <source>
        <strain evidence="1 2">San Diego</strain>
    </source>
</reference>